<evidence type="ECO:0008006" key="4">
    <source>
        <dbReference type="Google" id="ProtNLM"/>
    </source>
</evidence>
<reference evidence="2 3" key="1">
    <citation type="submission" date="2016-10" db="EMBL/GenBank/DDBJ databases">
        <authorList>
            <person name="de Groot N.N."/>
        </authorList>
    </citation>
    <scope>NUCLEOTIDE SEQUENCE [LARGE SCALE GENOMIC DNA]</scope>
    <source>
        <strain>GEY</strain>
        <strain evidence="3">DSM 9560</strain>
    </source>
</reference>
<dbReference type="InterPro" id="IPR025316">
    <property type="entry name" value="DUF4221"/>
</dbReference>
<name>A0A1I2KC85_9BACT</name>
<organism evidence="2 3">
    <name type="scientific">Thermoflexibacter ruber</name>
    <dbReference type="NCBI Taxonomy" id="1003"/>
    <lineage>
        <taxon>Bacteria</taxon>
        <taxon>Pseudomonadati</taxon>
        <taxon>Bacteroidota</taxon>
        <taxon>Cytophagia</taxon>
        <taxon>Cytophagales</taxon>
        <taxon>Thermoflexibacteraceae</taxon>
        <taxon>Thermoflexibacter</taxon>
    </lineage>
</organism>
<dbReference type="OrthoDB" id="828261at2"/>
<proteinExistence type="predicted"/>
<protein>
    <recommendedName>
        <fullName evidence="4">DUF4221 domain-containing protein</fullName>
    </recommendedName>
</protein>
<gene>
    <name evidence="2" type="ORF">SAMN04488541_11101</name>
</gene>
<evidence type="ECO:0000313" key="2">
    <source>
        <dbReference type="EMBL" id="SFF64652.1"/>
    </source>
</evidence>
<keyword evidence="1" id="KW-0732">Signal</keyword>
<evidence type="ECO:0000256" key="1">
    <source>
        <dbReference type="SAM" id="SignalP"/>
    </source>
</evidence>
<keyword evidence="3" id="KW-1185">Reference proteome</keyword>
<dbReference type="EMBL" id="FONY01000110">
    <property type="protein sequence ID" value="SFF64652.1"/>
    <property type="molecule type" value="Genomic_DNA"/>
</dbReference>
<evidence type="ECO:0000313" key="3">
    <source>
        <dbReference type="Proteomes" id="UP000199513"/>
    </source>
</evidence>
<dbReference type="AlphaFoldDB" id="A0A1I2KC85"/>
<feature type="signal peptide" evidence="1">
    <location>
        <begin position="1"/>
        <end position="22"/>
    </location>
</feature>
<sequence length="391" mass="45875">MNLSKQITYCLILILSSLYLSCSTSDSQNKTLENLPILNISNQILTFEIDSNVINRTKFLYTYTDENGKEYLAYANVTNKRNEILVFSLDSKELVKIIPIDIEGPNGVGFIRGFYIKDWNTIYVTSHSTLYIAIINQYGEIKRKIDYSRTKDNQNTSPAIVDYHNPILFDRHKILLPILPDGNWTYMTQEDLNKKYICLQVDTIKKEAAYLSFTLPKDYWLEGKKDPIFSRIKAKDKFVYSFLGDNYLYVTQDHNKFDKYFAGSQFFEKMKPYPKNKGDVIDYMKYMCENSYYDYLIYDEYREVFYRFVNLGIEVTSKANLEKLVSYPPLASIIIIDKNFKKIGELKLPQNKFLISNAFVAKEGLYISNNHPENPEMQDDKLSFTLFKFRN</sequence>
<dbReference type="STRING" id="1003.SAMN04488541_11101"/>
<accession>A0A1I2KC85</accession>
<dbReference type="Proteomes" id="UP000199513">
    <property type="component" value="Unassembled WGS sequence"/>
</dbReference>
<feature type="chain" id="PRO_5011635492" description="DUF4221 domain-containing protein" evidence="1">
    <location>
        <begin position="23"/>
        <end position="391"/>
    </location>
</feature>
<dbReference type="Pfam" id="PF13970">
    <property type="entry name" value="DUF4221"/>
    <property type="match status" value="1"/>
</dbReference>